<evidence type="ECO:0000256" key="6">
    <source>
        <dbReference type="ARBA" id="ARBA00025595"/>
    </source>
</evidence>
<reference evidence="10 11" key="1">
    <citation type="submission" date="2023-02" db="EMBL/GenBank/DDBJ databases">
        <title>Pseudomonas chrutzelriedensis sp. nov., a potently antifungal strain isolated from moss.</title>
        <authorList>
            <person name="Schnyder A."/>
            <person name="Kalawong R."/>
            <person name="Eberl L."/>
            <person name="Agnoli K."/>
        </authorList>
    </citation>
    <scope>NUCLEOTIDE SEQUENCE [LARGE SCALE GENOMIC DNA]</scope>
    <source>
        <strain evidence="10 11">681</strain>
    </source>
</reference>
<dbReference type="PIRSF" id="PIRSF006298">
    <property type="entry name" value="GtrA_prd"/>
    <property type="match status" value="1"/>
</dbReference>
<feature type="transmembrane region" description="Helical" evidence="8">
    <location>
        <begin position="96"/>
        <end position="118"/>
    </location>
</feature>
<sequence>MKALWKGFSSYAVVGVANTLIHWQIFFVLTVGVEFSQAASNFAAFCVAASFSFYVNSLYTFDAKVSIFGYLMFIGVMGAMSYGFGRVADTWRIQGLITVTAFSLLSLVTGFFFSKFFVFRGREP</sequence>
<dbReference type="InterPro" id="IPR051401">
    <property type="entry name" value="GtrA_CellWall_Glycosyl"/>
</dbReference>
<evidence type="ECO:0000256" key="8">
    <source>
        <dbReference type="SAM" id="Phobius"/>
    </source>
</evidence>
<comment type="subcellular location">
    <subcellularLocation>
        <location evidence="1">Membrane</location>
        <topology evidence="1">Multi-pass membrane protein</topology>
    </subcellularLocation>
</comment>
<comment type="function">
    <text evidence="6 7">Involved in O antigen modification. Involved in the translocation of bactoprenol-linked glucose across the cytoplasmic membrane.</text>
</comment>
<evidence type="ECO:0000313" key="10">
    <source>
        <dbReference type="EMBL" id="MDI2591763.1"/>
    </source>
</evidence>
<dbReference type="RefSeq" id="WP_282315601.1">
    <property type="nucleotide sequence ID" value="NZ_JARBWL010000001.1"/>
</dbReference>
<evidence type="ECO:0000256" key="2">
    <source>
        <dbReference type="ARBA" id="ARBA00022448"/>
    </source>
</evidence>
<dbReference type="InterPro" id="IPR016480">
    <property type="entry name" value="Glc_translocase_bactprenl-link"/>
</dbReference>
<feature type="domain" description="GtrA/DPMS transmembrane" evidence="9">
    <location>
        <begin position="11"/>
        <end position="119"/>
    </location>
</feature>
<evidence type="ECO:0000256" key="3">
    <source>
        <dbReference type="ARBA" id="ARBA00022692"/>
    </source>
</evidence>
<name>A0ABT6QLP9_9PSED</name>
<keyword evidence="5 8" id="KW-0472">Membrane</keyword>
<dbReference type="PANTHER" id="PTHR38459:SF1">
    <property type="entry name" value="PROPHAGE BACTOPRENOL-LINKED GLUCOSE TRANSLOCASE HOMOLOG"/>
    <property type="match status" value="1"/>
</dbReference>
<feature type="transmembrane region" description="Helical" evidence="8">
    <location>
        <begin position="38"/>
        <end position="55"/>
    </location>
</feature>
<feature type="transmembrane region" description="Helical" evidence="8">
    <location>
        <begin position="12"/>
        <end position="32"/>
    </location>
</feature>
<feature type="transmembrane region" description="Helical" evidence="8">
    <location>
        <begin position="67"/>
        <end position="84"/>
    </location>
</feature>
<accession>A0ABT6QLP9</accession>
<dbReference type="Pfam" id="PF04138">
    <property type="entry name" value="GtrA_DPMS_TM"/>
    <property type="match status" value="1"/>
</dbReference>
<dbReference type="EMBL" id="JARBWL010000001">
    <property type="protein sequence ID" value="MDI2591763.1"/>
    <property type="molecule type" value="Genomic_DNA"/>
</dbReference>
<evidence type="ECO:0000256" key="7">
    <source>
        <dbReference type="PIRNR" id="PIRNR006298"/>
    </source>
</evidence>
<organism evidence="10 11">
    <name type="scientific">Pseudomonas fungipugnans</name>
    <dbReference type="NCBI Taxonomy" id="3024217"/>
    <lineage>
        <taxon>Bacteria</taxon>
        <taxon>Pseudomonadati</taxon>
        <taxon>Pseudomonadota</taxon>
        <taxon>Gammaproteobacteria</taxon>
        <taxon>Pseudomonadales</taxon>
        <taxon>Pseudomonadaceae</taxon>
        <taxon>Pseudomonas</taxon>
    </lineage>
</organism>
<gene>
    <name evidence="10" type="ORF">POF45_10020</name>
</gene>
<keyword evidence="3 8" id="KW-0812">Transmembrane</keyword>
<comment type="caution">
    <text evidence="10">The sequence shown here is derived from an EMBL/GenBank/DDBJ whole genome shotgun (WGS) entry which is preliminary data.</text>
</comment>
<evidence type="ECO:0000256" key="1">
    <source>
        <dbReference type="ARBA" id="ARBA00004141"/>
    </source>
</evidence>
<keyword evidence="4 8" id="KW-1133">Transmembrane helix</keyword>
<evidence type="ECO:0000259" key="9">
    <source>
        <dbReference type="Pfam" id="PF04138"/>
    </source>
</evidence>
<keyword evidence="2 7" id="KW-0813">Transport</keyword>
<evidence type="ECO:0000256" key="4">
    <source>
        <dbReference type="ARBA" id="ARBA00022989"/>
    </source>
</evidence>
<evidence type="ECO:0000256" key="5">
    <source>
        <dbReference type="ARBA" id="ARBA00023136"/>
    </source>
</evidence>
<comment type="similarity">
    <text evidence="7">Belongs to the gtrA family.</text>
</comment>
<evidence type="ECO:0000313" key="11">
    <source>
        <dbReference type="Proteomes" id="UP001159100"/>
    </source>
</evidence>
<dbReference type="InterPro" id="IPR007267">
    <property type="entry name" value="GtrA_DPMS_TM"/>
</dbReference>
<keyword evidence="11" id="KW-1185">Reference proteome</keyword>
<protein>
    <recommendedName>
        <fullName evidence="7">Bactoprenol-linked glucose translocase</fullName>
    </recommendedName>
</protein>
<proteinExistence type="inferred from homology"/>
<dbReference type="Proteomes" id="UP001159100">
    <property type="component" value="Unassembled WGS sequence"/>
</dbReference>
<dbReference type="PANTHER" id="PTHR38459">
    <property type="entry name" value="PROPHAGE BACTOPRENOL-LINKED GLUCOSE TRANSLOCASE HOMOLOG"/>
    <property type="match status" value="1"/>
</dbReference>